<feature type="transmembrane region" description="Helical" evidence="1">
    <location>
        <begin position="38"/>
        <end position="56"/>
    </location>
</feature>
<accession>A0ABW1LCZ0</accession>
<dbReference type="EMBL" id="JBHSRI010000025">
    <property type="protein sequence ID" value="MFC6041181.1"/>
    <property type="molecule type" value="Genomic_DNA"/>
</dbReference>
<keyword evidence="3" id="KW-1185">Reference proteome</keyword>
<protein>
    <recommendedName>
        <fullName evidence="4">DUF3139 domain-containing protein</fullName>
    </recommendedName>
</protein>
<name>A0ABW1LCZ0_9BACL</name>
<feature type="transmembrane region" description="Helical" evidence="1">
    <location>
        <begin position="5"/>
        <end position="26"/>
    </location>
</feature>
<comment type="caution">
    <text evidence="2">The sequence shown here is derived from an EMBL/GenBank/DDBJ whole genome shotgun (WGS) entry which is preliminary data.</text>
</comment>
<proteinExistence type="predicted"/>
<evidence type="ECO:0000313" key="2">
    <source>
        <dbReference type="EMBL" id="MFC6041181.1"/>
    </source>
</evidence>
<organism evidence="2 3">
    <name type="scientific">Paenisporosarcina macmurdoensis</name>
    <dbReference type="NCBI Taxonomy" id="212659"/>
    <lineage>
        <taxon>Bacteria</taxon>
        <taxon>Bacillati</taxon>
        <taxon>Bacillota</taxon>
        <taxon>Bacilli</taxon>
        <taxon>Bacillales</taxon>
        <taxon>Caryophanaceae</taxon>
        <taxon>Paenisporosarcina</taxon>
    </lineage>
</organism>
<dbReference type="RefSeq" id="WP_377735854.1">
    <property type="nucleotide sequence ID" value="NZ_JBHSRI010000025.1"/>
</dbReference>
<evidence type="ECO:0008006" key="4">
    <source>
        <dbReference type="Google" id="ProtNLM"/>
    </source>
</evidence>
<evidence type="ECO:0000256" key="1">
    <source>
        <dbReference type="SAM" id="Phobius"/>
    </source>
</evidence>
<dbReference type="Proteomes" id="UP001596170">
    <property type="component" value="Unassembled WGS sequence"/>
</dbReference>
<reference evidence="3" key="1">
    <citation type="journal article" date="2019" name="Int. J. Syst. Evol. Microbiol.">
        <title>The Global Catalogue of Microorganisms (GCM) 10K type strain sequencing project: providing services to taxonomists for standard genome sequencing and annotation.</title>
        <authorList>
            <consortium name="The Broad Institute Genomics Platform"/>
            <consortium name="The Broad Institute Genome Sequencing Center for Infectious Disease"/>
            <person name="Wu L."/>
            <person name="Ma J."/>
        </authorList>
    </citation>
    <scope>NUCLEOTIDE SEQUENCE [LARGE SCALE GENOMIC DNA]</scope>
    <source>
        <strain evidence="3">CCUG 54527</strain>
    </source>
</reference>
<evidence type="ECO:0000313" key="3">
    <source>
        <dbReference type="Proteomes" id="UP001596170"/>
    </source>
</evidence>
<sequence length="160" mass="18669">MKRSLIYYTLCCLLALISSIYLYRAAASFENINHLGNFFYFPILLITFLGINIFLIFKEDKQHLTNRYILTSSVLIIAIIIAFEFLKPNYTFQEAESQVHEKFDVPVIENRHKVIFTAGTGQNYKEIYQITVQKNASFINYSFDPYSGELYEIETDSLTQ</sequence>
<feature type="transmembrane region" description="Helical" evidence="1">
    <location>
        <begin position="68"/>
        <end position="86"/>
    </location>
</feature>
<keyword evidence="1" id="KW-0472">Membrane</keyword>
<keyword evidence="1" id="KW-0812">Transmembrane</keyword>
<gene>
    <name evidence="2" type="ORF">ACFPYN_17265</name>
</gene>
<keyword evidence="1" id="KW-1133">Transmembrane helix</keyword>